<evidence type="ECO:0000313" key="2">
    <source>
        <dbReference type="EMBL" id="MDR7341595.1"/>
    </source>
</evidence>
<dbReference type="Proteomes" id="UP001183604">
    <property type="component" value="Unassembled WGS sequence"/>
</dbReference>
<organism evidence="1 3">
    <name type="scientific">Glycomyces lechevalierae</name>
    <dbReference type="NCBI Taxonomy" id="256034"/>
    <lineage>
        <taxon>Bacteria</taxon>
        <taxon>Bacillati</taxon>
        <taxon>Actinomycetota</taxon>
        <taxon>Actinomycetes</taxon>
        <taxon>Glycomycetales</taxon>
        <taxon>Glycomycetaceae</taxon>
        <taxon>Glycomyces</taxon>
    </lineage>
</organism>
<dbReference type="Proteomes" id="UP001145799">
    <property type="component" value="Unassembled WGS sequence"/>
</dbReference>
<accession>A0A9X3PPP6</accession>
<dbReference type="EMBL" id="JAPZVQ010000012">
    <property type="protein sequence ID" value="MDA1386932.1"/>
    <property type="molecule type" value="Genomic_DNA"/>
</dbReference>
<evidence type="ECO:0000313" key="4">
    <source>
        <dbReference type="Proteomes" id="UP001183604"/>
    </source>
</evidence>
<evidence type="ECO:0000313" key="1">
    <source>
        <dbReference type="EMBL" id="MDA1386932.1"/>
    </source>
</evidence>
<dbReference type="EMBL" id="JAVDYD010000001">
    <property type="protein sequence ID" value="MDR7341595.1"/>
    <property type="molecule type" value="Genomic_DNA"/>
</dbReference>
<evidence type="ECO:0000313" key="3">
    <source>
        <dbReference type="Proteomes" id="UP001145799"/>
    </source>
</evidence>
<name>A0A9X3PPP6_9ACTN</name>
<proteinExistence type="predicted"/>
<protein>
    <submittedName>
        <fullName evidence="1">Uncharacterized protein</fullName>
    </submittedName>
</protein>
<gene>
    <name evidence="2" type="ORF">J2S69_005314</name>
    <name evidence="1" type="ORF">O2L01_18180</name>
</gene>
<dbReference type="AlphaFoldDB" id="A0A9X3PPP6"/>
<dbReference type="RefSeq" id="WP_270123419.1">
    <property type="nucleotide sequence ID" value="NZ_BAAAOM010000001.1"/>
</dbReference>
<keyword evidence="4" id="KW-1185">Reference proteome</keyword>
<comment type="caution">
    <text evidence="1">The sequence shown here is derived from an EMBL/GenBank/DDBJ whole genome shotgun (WGS) entry which is preliminary data.</text>
</comment>
<reference evidence="2 4" key="2">
    <citation type="submission" date="2023-07" db="EMBL/GenBank/DDBJ databases">
        <title>Sequencing the genomes of 1000 actinobacteria strains.</title>
        <authorList>
            <person name="Klenk H.-P."/>
        </authorList>
    </citation>
    <scope>NUCLEOTIDE SEQUENCE [LARGE SCALE GENOMIC DNA]</scope>
    <source>
        <strain evidence="2 4">DSM 44724</strain>
    </source>
</reference>
<sequence>MSHSPGQVYRWFDRPAGLLVVLSAEDSNRDIGRVTVCPFNLTDMVGNLPQAARLHSLLPSPGYIAWTLHFTLIAGLLTEHVGEVETAPLFAARFALEGHFGF</sequence>
<reference evidence="1" key="1">
    <citation type="submission" date="2022-12" db="EMBL/GenBank/DDBJ databases">
        <title>Gycomyces niveus sp.nov., a novel actinomycete isolated from soil in Shouguang.</title>
        <authorList>
            <person name="Yang X."/>
        </authorList>
    </citation>
    <scope>NUCLEOTIDE SEQUENCE</scope>
    <source>
        <strain evidence="1">DSM 44724</strain>
    </source>
</reference>